<keyword evidence="8" id="KW-1185">Reference proteome</keyword>
<dbReference type="GO" id="GO:0004060">
    <property type="term" value="F:arylamine N-acetyltransferase activity"/>
    <property type="evidence" value="ECO:0007669"/>
    <property type="project" value="UniProtKB-EC"/>
</dbReference>
<evidence type="ECO:0000256" key="1">
    <source>
        <dbReference type="ARBA" id="ARBA00006547"/>
    </source>
</evidence>
<dbReference type="PANTHER" id="PTHR11786:SF8">
    <property type="entry name" value="ARYLAMINE N-ACETYLTRANSFERASE 1"/>
    <property type="match status" value="1"/>
</dbReference>
<reference evidence="7" key="1">
    <citation type="submission" date="2025-08" db="UniProtKB">
        <authorList>
            <consortium name="Ensembl"/>
        </authorList>
    </citation>
    <scope>IDENTIFICATION</scope>
</reference>
<dbReference type="EC" id="2.3.1.5" evidence="2"/>
<organism evidence="7 8">
    <name type="scientific">Apteryx owenii</name>
    <name type="common">Little spotted kiwi</name>
    <dbReference type="NCBI Taxonomy" id="8824"/>
    <lineage>
        <taxon>Eukaryota</taxon>
        <taxon>Metazoa</taxon>
        <taxon>Chordata</taxon>
        <taxon>Craniata</taxon>
        <taxon>Vertebrata</taxon>
        <taxon>Euteleostomi</taxon>
        <taxon>Archelosauria</taxon>
        <taxon>Archosauria</taxon>
        <taxon>Dinosauria</taxon>
        <taxon>Saurischia</taxon>
        <taxon>Theropoda</taxon>
        <taxon>Coelurosauria</taxon>
        <taxon>Aves</taxon>
        <taxon>Palaeognathae</taxon>
        <taxon>Apterygiformes</taxon>
        <taxon>Apterygidae</taxon>
        <taxon>Apteryx</taxon>
    </lineage>
</organism>
<evidence type="ECO:0000256" key="6">
    <source>
        <dbReference type="RuleBase" id="RU003452"/>
    </source>
</evidence>
<dbReference type="Gene3D" id="3.30.2140.20">
    <property type="match status" value="1"/>
</dbReference>
<dbReference type="PRINTS" id="PR01543">
    <property type="entry name" value="ANATRNSFRASE"/>
</dbReference>
<reference evidence="7" key="2">
    <citation type="submission" date="2025-09" db="UniProtKB">
        <authorList>
            <consortium name="Ensembl"/>
        </authorList>
    </citation>
    <scope>IDENTIFICATION</scope>
</reference>
<evidence type="ECO:0000256" key="4">
    <source>
        <dbReference type="ARBA" id="ARBA00023315"/>
    </source>
</evidence>
<keyword evidence="4 6" id="KW-0012">Acyltransferase</keyword>
<evidence type="ECO:0000313" key="7">
    <source>
        <dbReference type="Ensembl" id="ENSAOWP00000008942.1"/>
    </source>
</evidence>
<name>A0A8B9PMB3_APTOW</name>
<dbReference type="InterPro" id="IPR001447">
    <property type="entry name" value="Arylamine_N-AcTrfase"/>
</dbReference>
<dbReference type="FunFam" id="3.30.2140.20:FF:000001">
    <property type="entry name" value="Arylamine N-acetyltransferase 1"/>
    <property type="match status" value="1"/>
</dbReference>
<evidence type="ECO:0000256" key="2">
    <source>
        <dbReference type="ARBA" id="ARBA00012701"/>
    </source>
</evidence>
<evidence type="ECO:0000256" key="5">
    <source>
        <dbReference type="ARBA" id="ARBA00052838"/>
    </source>
</evidence>
<accession>A0A8B9PMB3</accession>
<evidence type="ECO:0000313" key="8">
    <source>
        <dbReference type="Proteomes" id="UP000694424"/>
    </source>
</evidence>
<dbReference type="AlphaFoldDB" id="A0A8B9PMB3"/>
<comment type="similarity">
    <text evidence="1 6">Belongs to the arylamine N-acetyltransferase family.</text>
</comment>
<dbReference type="PANTHER" id="PTHR11786">
    <property type="entry name" value="N-HYDROXYARYLAMINE O-ACETYLTRANSFERASE"/>
    <property type="match status" value="1"/>
</dbReference>
<keyword evidence="3 6" id="KW-0808">Transferase</keyword>
<dbReference type="Pfam" id="PF00797">
    <property type="entry name" value="Acetyltransf_2"/>
    <property type="match status" value="1"/>
</dbReference>
<sequence>MNIQEYFSRISYRGSHKDADLKTLTVILQHHVQAIPFENLSMHCGESIDLDLEPIYNKIVRKKRGGWCLENNYLLFWALQGIGYDVTILGGNSYDPAERTYTADINHVLLKVVIDGKSYIVDSGFGGTYQMWQPMMLISGKDQPQIPGIFRFTEDNGIWYFQKIKRKHYIPEQSVPSTDIPETGEIRKIYSFTLEPRHMSDFQELNMYLQTSPDTLFQKKSICTLQTTEGVHALVGWTFTELKYNYMEDMDLVKITTLSDEEVEKTLKDKFNITLENKLIPVNHSSLFALRY</sequence>
<dbReference type="Proteomes" id="UP000694424">
    <property type="component" value="Unplaced"/>
</dbReference>
<comment type="catalytic activity">
    <reaction evidence="5">
        <text>an arylamine + acetyl-CoA = an N-acetylarylamine + CoA</text>
        <dbReference type="Rhea" id="RHEA:16613"/>
        <dbReference type="ChEBI" id="CHEBI:13790"/>
        <dbReference type="ChEBI" id="CHEBI:50471"/>
        <dbReference type="ChEBI" id="CHEBI:57287"/>
        <dbReference type="ChEBI" id="CHEBI:57288"/>
        <dbReference type="EC" id="2.3.1.5"/>
    </reaction>
</comment>
<dbReference type="InterPro" id="IPR053710">
    <property type="entry name" value="Arylamine_NAT_domain_sf"/>
</dbReference>
<dbReference type="Ensembl" id="ENSAOWT00000010129.1">
    <property type="protein sequence ID" value="ENSAOWP00000008942.1"/>
    <property type="gene ID" value="ENSAOWG00000006135.1"/>
</dbReference>
<dbReference type="SUPFAM" id="SSF54001">
    <property type="entry name" value="Cysteine proteinases"/>
    <property type="match status" value="1"/>
</dbReference>
<protein>
    <recommendedName>
        <fullName evidence="2">arylamine N-acetyltransferase</fullName>
        <ecNumber evidence="2">2.3.1.5</ecNumber>
    </recommendedName>
</protein>
<dbReference type="InterPro" id="IPR038765">
    <property type="entry name" value="Papain-like_cys_pep_sf"/>
</dbReference>
<proteinExistence type="inferred from homology"/>
<evidence type="ECO:0000256" key="3">
    <source>
        <dbReference type="ARBA" id="ARBA00022679"/>
    </source>
</evidence>